<evidence type="ECO:0000313" key="2">
    <source>
        <dbReference type="Proteomes" id="UP000053647"/>
    </source>
</evidence>
<reference evidence="2" key="2">
    <citation type="submission" date="2015-01" db="EMBL/GenBank/DDBJ databases">
        <title>Evolutionary Origins and Diversification of the Mycorrhizal Mutualists.</title>
        <authorList>
            <consortium name="DOE Joint Genome Institute"/>
            <consortium name="Mycorrhizal Genomics Consortium"/>
            <person name="Kohler A."/>
            <person name="Kuo A."/>
            <person name="Nagy L.G."/>
            <person name="Floudas D."/>
            <person name="Copeland A."/>
            <person name="Barry K.W."/>
            <person name="Cichocki N."/>
            <person name="Veneault-Fourrey C."/>
            <person name="LaButti K."/>
            <person name="Lindquist E.A."/>
            <person name="Lipzen A."/>
            <person name="Lundell T."/>
            <person name="Morin E."/>
            <person name="Murat C."/>
            <person name="Riley R."/>
            <person name="Ohm R."/>
            <person name="Sun H."/>
            <person name="Tunlid A."/>
            <person name="Henrissat B."/>
            <person name="Grigoriev I.V."/>
            <person name="Hibbett D.S."/>
            <person name="Martin F."/>
        </authorList>
    </citation>
    <scope>NUCLEOTIDE SEQUENCE [LARGE SCALE GENOMIC DNA]</scope>
    <source>
        <strain evidence="2">ATCC 200175</strain>
    </source>
</reference>
<feature type="non-terminal residue" evidence="1">
    <location>
        <position position="1"/>
    </location>
</feature>
<dbReference type="EMBL" id="KN819383">
    <property type="protein sequence ID" value="KIJ11269.1"/>
    <property type="molecule type" value="Genomic_DNA"/>
</dbReference>
<evidence type="ECO:0000313" key="1">
    <source>
        <dbReference type="EMBL" id="KIJ11269.1"/>
    </source>
</evidence>
<reference evidence="1 2" key="1">
    <citation type="submission" date="2014-06" db="EMBL/GenBank/DDBJ databases">
        <authorList>
            <consortium name="DOE Joint Genome Institute"/>
            <person name="Kuo A."/>
            <person name="Kohler A."/>
            <person name="Nagy L.G."/>
            <person name="Floudas D."/>
            <person name="Copeland A."/>
            <person name="Barry K.W."/>
            <person name="Cichocki N."/>
            <person name="Veneault-Fourrey C."/>
            <person name="LaButti K."/>
            <person name="Lindquist E.A."/>
            <person name="Lipzen A."/>
            <person name="Lundell T."/>
            <person name="Morin E."/>
            <person name="Murat C."/>
            <person name="Sun H."/>
            <person name="Tunlid A."/>
            <person name="Henrissat B."/>
            <person name="Grigoriev I.V."/>
            <person name="Hibbett D.S."/>
            <person name="Martin F."/>
            <person name="Nordberg H.P."/>
            <person name="Cantor M.N."/>
            <person name="Hua S.X."/>
        </authorList>
    </citation>
    <scope>NUCLEOTIDE SEQUENCE [LARGE SCALE GENOMIC DNA]</scope>
    <source>
        <strain evidence="1 2">ATCC 200175</strain>
    </source>
</reference>
<proteinExistence type="predicted"/>
<organism evidence="1 2">
    <name type="scientific">Paxillus involutus ATCC 200175</name>
    <dbReference type="NCBI Taxonomy" id="664439"/>
    <lineage>
        <taxon>Eukaryota</taxon>
        <taxon>Fungi</taxon>
        <taxon>Dikarya</taxon>
        <taxon>Basidiomycota</taxon>
        <taxon>Agaricomycotina</taxon>
        <taxon>Agaricomycetes</taxon>
        <taxon>Agaricomycetidae</taxon>
        <taxon>Boletales</taxon>
        <taxon>Paxilineae</taxon>
        <taxon>Paxillaceae</taxon>
        <taxon>Paxillus</taxon>
    </lineage>
</organism>
<dbReference type="AlphaFoldDB" id="A0A0C9SSI8"/>
<feature type="non-terminal residue" evidence="1">
    <location>
        <position position="104"/>
    </location>
</feature>
<dbReference type="OrthoDB" id="10602979at2759"/>
<name>A0A0C9SSI8_PAXIN</name>
<accession>A0A0C9SSI8</accession>
<keyword evidence="2" id="KW-1185">Reference proteome</keyword>
<dbReference type="HOGENOM" id="CLU_2264561_0_0_1"/>
<dbReference type="Proteomes" id="UP000053647">
    <property type="component" value="Unassembled WGS sequence"/>
</dbReference>
<protein>
    <submittedName>
        <fullName evidence="1">Uncharacterized protein</fullName>
    </submittedName>
</protein>
<gene>
    <name evidence="1" type="ORF">PAXINDRAFT_171833</name>
</gene>
<sequence>LSFVFPRMLLRAALGDTYSSGNDSHMNGVTRSQQIEPIHANLRPDDILSSIAGAPPMSCTQVIESTGVSAATRVFLCHHRFHSARLGLAALATVFPALLSDRRP</sequence>